<organism evidence="1 2">
    <name type="scientific">Burkholderia gladioli</name>
    <name type="common">Pseudomonas marginata</name>
    <name type="synonym">Phytomonas marginata</name>
    <dbReference type="NCBI Taxonomy" id="28095"/>
    <lineage>
        <taxon>Bacteria</taxon>
        <taxon>Pseudomonadati</taxon>
        <taxon>Pseudomonadota</taxon>
        <taxon>Betaproteobacteria</taxon>
        <taxon>Burkholderiales</taxon>
        <taxon>Burkholderiaceae</taxon>
        <taxon>Burkholderia</taxon>
    </lineage>
</organism>
<reference evidence="1 2" key="1">
    <citation type="submission" date="2014-04" db="EMBL/GenBank/DDBJ databases">
        <authorList>
            <person name="Bishop-Lilly K.A."/>
            <person name="Broomall S.M."/>
            <person name="Chain P.S."/>
            <person name="Chertkov O."/>
            <person name="Coyne S.R."/>
            <person name="Daligault H.E."/>
            <person name="Davenport K.W."/>
            <person name="Erkkila T."/>
            <person name="Frey K.G."/>
            <person name="Gibbons H.S."/>
            <person name="Gu W."/>
            <person name="Jaissle J."/>
            <person name="Johnson S.L."/>
            <person name="Koroleva G.I."/>
            <person name="Ladner J.T."/>
            <person name="Lo C.-C."/>
            <person name="Minogue T.D."/>
            <person name="Munk C."/>
            <person name="Palacios G.F."/>
            <person name="Redden C.L."/>
            <person name="Rosenzweig C.N."/>
            <person name="Scholz M.B."/>
            <person name="Teshima H."/>
            <person name="Xu Y."/>
        </authorList>
    </citation>
    <scope>NUCLEOTIDE SEQUENCE [LARGE SCALE GENOMIC DNA]</scope>
    <source>
        <strain evidence="2">gladioli</strain>
    </source>
</reference>
<dbReference type="EMBL" id="JPGG01000016">
    <property type="protein sequence ID" value="KGC13419.1"/>
    <property type="molecule type" value="Genomic_DNA"/>
</dbReference>
<proteinExistence type="predicted"/>
<sequence length="30" mass="3171">MRLSLADAAPLALMVLHPVRKSYGGIGFGE</sequence>
<dbReference type="KEGG" id="bgo:BM43_4414"/>
<dbReference type="Proteomes" id="UP000029590">
    <property type="component" value="Unassembled WGS sequence"/>
</dbReference>
<dbReference type="AlphaFoldDB" id="A0AAW3EXE5"/>
<accession>A0AAW3EXE5</accession>
<comment type="caution">
    <text evidence="1">The sequence shown here is derived from an EMBL/GenBank/DDBJ whole genome shotgun (WGS) entry which is preliminary data.</text>
</comment>
<name>A0AAW3EXE5_BURGA</name>
<protein>
    <submittedName>
        <fullName evidence="1">Uncharacterized protein</fullName>
    </submittedName>
</protein>
<gene>
    <name evidence="1" type="ORF">DM48_119</name>
</gene>
<evidence type="ECO:0000313" key="1">
    <source>
        <dbReference type="EMBL" id="KGC13419.1"/>
    </source>
</evidence>
<evidence type="ECO:0000313" key="2">
    <source>
        <dbReference type="Proteomes" id="UP000029590"/>
    </source>
</evidence>